<sequence>MPRQAEELPTVNISGGVGGNGGEGDGSDLTRRVDKHKRRRLNDEDEIEIIPRRNLKLIREIGSGPGYLFHAGENKGHAVVVKVFNRGPRSTVRRQLESTVALSKGIMHPNLLPLLGISSPESFTHFIVYENVHWQNAEGPLAVALKNDLGRSVTLGFKMVAGLSAGLNHLLVQGVFARMMGAENFDIFLDVDDRFVISVHPQLQEEGDVVQSQEREGNAWTVFNALCSKTLTSANRILYQEEIHRVPTILDDIPSRPTSNTPALSLWSLGSAASLQNTQEGLDVPPRREYVWRSTDRGQQSLENITRRMTLDLDMEFSSLRRINQTNGRTPHRCAGYVREEITLATTTRNSAVVAHDAPSASERCLICHEIVDLHEEFRCECGGLAPGSQHTIKCQVCKFWSHSGCVENSDYEFICRLCMRSEEQRSAESQISEEEEIKKTERRSWKQNTETAPPPPASGSSASAGRERRRSATIAPGSGSGAGSGSGSGRIAKNKPRRNQLRDPGTSTRRLAAVSPYPVDSAHRARSTSRRRGHDDEEGNERLSYYQSFASPTSAHAPSPHSPASVNVPSPVPILDKNSPQPSPTLAPNATIFNYSGPISPTNTSNQFDYGMQSSPLGHSNNVQQWNRSTTGEPQGVDIYSSAALYSPNTYSGYDPPDSRRYYGDLGNLAELSSTPPTASFAAIGLPFRGLDYISNYSNDGRYSTSEQDSFWNTYDPGAFEYNPDLPFTLGDMSADDH</sequence>
<dbReference type="Gene3D" id="1.10.510.10">
    <property type="entry name" value="Transferase(Phosphotransferase) domain 1"/>
    <property type="match status" value="1"/>
</dbReference>
<gene>
    <name evidence="3" type="ORF">MSAN_01162800</name>
</gene>
<feature type="domain" description="Protein kinase" evidence="2">
    <location>
        <begin position="55"/>
        <end position="438"/>
    </location>
</feature>
<dbReference type="SUPFAM" id="SSF57903">
    <property type="entry name" value="FYVE/PHD zinc finger"/>
    <property type="match status" value="1"/>
</dbReference>
<comment type="caution">
    <text evidence="3">The sequence shown here is derived from an EMBL/GenBank/DDBJ whole genome shotgun (WGS) entry which is preliminary data.</text>
</comment>
<accession>A0A8H7D749</accession>
<feature type="region of interest" description="Disordered" evidence="1">
    <location>
        <begin position="427"/>
        <end position="588"/>
    </location>
</feature>
<evidence type="ECO:0000313" key="3">
    <source>
        <dbReference type="EMBL" id="KAF7361303.1"/>
    </source>
</evidence>
<organism evidence="3 4">
    <name type="scientific">Mycena sanguinolenta</name>
    <dbReference type="NCBI Taxonomy" id="230812"/>
    <lineage>
        <taxon>Eukaryota</taxon>
        <taxon>Fungi</taxon>
        <taxon>Dikarya</taxon>
        <taxon>Basidiomycota</taxon>
        <taxon>Agaricomycotina</taxon>
        <taxon>Agaricomycetes</taxon>
        <taxon>Agaricomycetidae</taxon>
        <taxon>Agaricales</taxon>
        <taxon>Marasmiineae</taxon>
        <taxon>Mycenaceae</taxon>
        <taxon>Mycena</taxon>
    </lineage>
</organism>
<dbReference type="PROSITE" id="PS50011">
    <property type="entry name" value="PROTEIN_KINASE_DOM"/>
    <property type="match status" value="1"/>
</dbReference>
<feature type="compositionally biased region" description="Polar residues" evidence="1">
    <location>
        <begin position="579"/>
        <end position="588"/>
    </location>
</feature>
<reference evidence="3" key="1">
    <citation type="submission" date="2020-05" db="EMBL/GenBank/DDBJ databases">
        <title>Mycena genomes resolve the evolution of fungal bioluminescence.</title>
        <authorList>
            <person name="Tsai I.J."/>
        </authorList>
    </citation>
    <scope>NUCLEOTIDE SEQUENCE</scope>
    <source>
        <strain evidence="3">160909Yilan</strain>
    </source>
</reference>
<protein>
    <recommendedName>
        <fullName evidence="2">Protein kinase domain-containing protein</fullName>
    </recommendedName>
</protein>
<feature type="region of interest" description="Disordered" evidence="1">
    <location>
        <begin position="1"/>
        <end position="38"/>
    </location>
</feature>
<evidence type="ECO:0000259" key="2">
    <source>
        <dbReference type="PROSITE" id="PS50011"/>
    </source>
</evidence>
<feature type="compositionally biased region" description="Low complexity" evidence="1">
    <location>
        <begin position="549"/>
        <end position="570"/>
    </location>
</feature>
<dbReference type="EMBL" id="JACAZH010000008">
    <property type="protein sequence ID" value="KAF7361303.1"/>
    <property type="molecule type" value="Genomic_DNA"/>
</dbReference>
<evidence type="ECO:0000313" key="4">
    <source>
        <dbReference type="Proteomes" id="UP000623467"/>
    </source>
</evidence>
<feature type="compositionally biased region" description="Gly residues" evidence="1">
    <location>
        <begin position="15"/>
        <end position="24"/>
    </location>
</feature>
<dbReference type="AlphaFoldDB" id="A0A8H7D749"/>
<proteinExistence type="predicted"/>
<dbReference type="Proteomes" id="UP000623467">
    <property type="component" value="Unassembled WGS sequence"/>
</dbReference>
<dbReference type="OrthoDB" id="3026831at2759"/>
<dbReference type="InterPro" id="IPR011011">
    <property type="entry name" value="Znf_FYVE_PHD"/>
</dbReference>
<dbReference type="GO" id="GO:0005524">
    <property type="term" value="F:ATP binding"/>
    <property type="evidence" value="ECO:0007669"/>
    <property type="project" value="InterPro"/>
</dbReference>
<dbReference type="SUPFAM" id="SSF56112">
    <property type="entry name" value="Protein kinase-like (PK-like)"/>
    <property type="match status" value="1"/>
</dbReference>
<evidence type="ECO:0000256" key="1">
    <source>
        <dbReference type="SAM" id="MobiDB-lite"/>
    </source>
</evidence>
<dbReference type="InterPro" id="IPR000719">
    <property type="entry name" value="Prot_kinase_dom"/>
</dbReference>
<feature type="compositionally biased region" description="Gly residues" evidence="1">
    <location>
        <begin position="479"/>
        <end position="489"/>
    </location>
</feature>
<keyword evidence="4" id="KW-1185">Reference proteome</keyword>
<dbReference type="InterPro" id="IPR011009">
    <property type="entry name" value="Kinase-like_dom_sf"/>
</dbReference>
<dbReference type="GO" id="GO:0004672">
    <property type="term" value="F:protein kinase activity"/>
    <property type="evidence" value="ECO:0007669"/>
    <property type="project" value="InterPro"/>
</dbReference>
<name>A0A8H7D749_9AGAR</name>